<reference evidence="2" key="1">
    <citation type="submission" date="2021-11" db="EMBL/GenBank/DDBJ databases">
        <authorList>
            <consortium name="Genoscope - CEA"/>
            <person name="William W."/>
        </authorList>
    </citation>
    <scope>NUCLEOTIDE SEQUENCE</scope>
</reference>
<dbReference type="Proteomes" id="UP000789595">
    <property type="component" value="Unassembled WGS sequence"/>
</dbReference>
<protein>
    <recommendedName>
        <fullName evidence="4">DUF493 domain-containing protein</fullName>
    </recommendedName>
</protein>
<evidence type="ECO:0000256" key="1">
    <source>
        <dbReference type="SAM" id="SignalP"/>
    </source>
</evidence>
<dbReference type="InterPro" id="IPR007454">
    <property type="entry name" value="UPF0250_YbeD-like"/>
</dbReference>
<keyword evidence="3" id="KW-1185">Reference proteome</keyword>
<dbReference type="EMBL" id="CAKKNE010000004">
    <property type="protein sequence ID" value="CAH0375086.1"/>
    <property type="molecule type" value="Genomic_DNA"/>
</dbReference>
<sequence length="215" mass="23199">MVWLRWLQLLVCCSPVRVLSLLPRAAPRVAAAGRPGAMRTLAADGRPAALRTPSRRYAADDDEKIINIEDLPELGACGEKKHKDPASKEGEAPLTDRFLMAARALRGEFDPEATDDDTEENSQLLGAIIENYPAPFSFTAVGRSGGDDEGVRSLVDALTKVVSDSCDGAFVDVVATPRIGGKFASVRLTTDVQSPEMIQRVFAELRAVEAVKMAF</sequence>
<dbReference type="SUPFAM" id="SSF117991">
    <property type="entry name" value="YbeD/HP0495-like"/>
    <property type="match status" value="1"/>
</dbReference>
<dbReference type="Gene3D" id="3.30.70.260">
    <property type="match status" value="1"/>
</dbReference>
<dbReference type="OrthoDB" id="43442at2759"/>
<keyword evidence="1" id="KW-0732">Signal</keyword>
<dbReference type="InterPro" id="IPR027471">
    <property type="entry name" value="YbeD-like_sf"/>
</dbReference>
<evidence type="ECO:0008006" key="4">
    <source>
        <dbReference type="Google" id="ProtNLM"/>
    </source>
</evidence>
<name>A0A8J2X500_9STRA</name>
<dbReference type="AlphaFoldDB" id="A0A8J2X500"/>
<evidence type="ECO:0000313" key="3">
    <source>
        <dbReference type="Proteomes" id="UP000789595"/>
    </source>
</evidence>
<proteinExistence type="predicted"/>
<gene>
    <name evidence="2" type="ORF">PECAL_4P24070</name>
</gene>
<comment type="caution">
    <text evidence="2">The sequence shown here is derived from an EMBL/GenBank/DDBJ whole genome shotgun (WGS) entry which is preliminary data.</text>
</comment>
<accession>A0A8J2X500</accession>
<evidence type="ECO:0000313" key="2">
    <source>
        <dbReference type="EMBL" id="CAH0375086.1"/>
    </source>
</evidence>
<feature type="chain" id="PRO_5035284096" description="DUF493 domain-containing protein" evidence="1">
    <location>
        <begin position="19"/>
        <end position="215"/>
    </location>
</feature>
<dbReference type="Pfam" id="PF04359">
    <property type="entry name" value="DUF493"/>
    <property type="match status" value="1"/>
</dbReference>
<organism evidence="2 3">
    <name type="scientific">Pelagomonas calceolata</name>
    <dbReference type="NCBI Taxonomy" id="35677"/>
    <lineage>
        <taxon>Eukaryota</taxon>
        <taxon>Sar</taxon>
        <taxon>Stramenopiles</taxon>
        <taxon>Ochrophyta</taxon>
        <taxon>Pelagophyceae</taxon>
        <taxon>Pelagomonadales</taxon>
        <taxon>Pelagomonadaceae</taxon>
        <taxon>Pelagomonas</taxon>
    </lineage>
</organism>
<feature type="signal peptide" evidence="1">
    <location>
        <begin position="1"/>
        <end position="18"/>
    </location>
</feature>